<feature type="domain" description="THUMP" evidence="4">
    <location>
        <begin position="43"/>
        <end position="154"/>
    </location>
</feature>
<evidence type="ECO:0000313" key="6">
    <source>
        <dbReference type="Proteomes" id="UP000012040"/>
    </source>
</evidence>
<name>M4V735_9BACT</name>
<dbReference type="InterPro" id="IPR029063">
    <property type="entry name" value="SAM-dependent_MTases_sf"/>
</dbReference>
<evidence type="ECO:0000259" key="4">
    <source>
        <dbReference type="PROSITE" id="PS51165"/>
    </source>
</evidence>
<dbReference type="PATRIC" id="fig|1184267.3.peg.788"/>
<dbReference type="Proteomes" id="UP000012040">
    <property type="component" value="Chromosome"/>
</dbReference>
<dbReference type="PROSITE" id="PS00092">
    <property type="entry name" value="N6_MTASE"/>
    <property type="match status" value="1"/>
</dbReference>
<evidence type="ECO:0000256" key="2">
    <source>
        <dbReference type="ARBA" id="ARBA00022679"/>
    </source>
</evidence>
<organism evidence="5 6">
    <name type="scientific">Pseudobdellovibrio exovorus JSS</name>
    <dbReference type="NCBI Taxonomy" id="1184267"/>
    <lineage>
        <taxon>Bacteria</taxon>
        <taxon>Pseudomonadati</taxon>
        <taxon>Bdellovibrionota</taxon>
        <taxon>Bdellovibrionia</taxon>
        <taxon>Bdellovibrionales</taxon>
        <taxon>Pseudobdellovibrionaceae</taxon>
        <taxon>Pseudobdellovibrio</taxon>
    </lineage>
</organism>
<dbReference type="STRING" id="1184267.A11Q_780"/>
<gene>
    <name evidence="5" type="ORF">A11Q_780</name>
</gene>
<dbReference type="Gene3D" id="3.40.50.150">
    <property type="entry name" value="Vaccinia Virus protein VP39"/>
    <property type="match status" value="1"/>
</dbReference>
<dbReference type="AlphaFoldDB" id="M4V735"/>
<proteinExistence type="predicted"/>
<dbReference type="CDD" id="cd11715">
    <property type="entry name" value="THUMP_AdoMetMT"/>
    <property type="match status" value="1"/>
</dbReference>
<dbReference type="InterPro" id="IPR054170">
    <property type="entry name" value="RlmL_1st"/>
</dbReference>
<keyword evidence="1 5" id="KW-0489">Methyltransferase</keyword>
<accession>M4V735</accession>
<dbReference type="GO" id="GO:0070043">
    <property type="term" value="F:rRNA (guanine-N7-)-methyltransferase activity"/>
    <property type="evidence" value="ECO:0007669"/>
    <property type="project" value="TreeGrafter"/>
</dbReference>
<dbReference type="PROSITE" id="PS51165">
    <property type="entry name" value="THUMP"/>
    <property type="match status" value="1"/>
</dbReference>
<dbReference type="Gene3D" id="3.30.2130.30">
    <property type="match status" value="1"/>
</dbReference>
<sequence>MAHFYASCPKGLSDLVEKELQSFGLKTWEKSSGGVMFESNWAGCYKANLNSRYASRILKPLLDFPAYQNDELYHNIRKHDFTKYIKPTQTISVDVVVKECKLHDQRFVAMKIKDAIVDQFREKFGVRPDVNTEKPDLRIHVRGVKNQFAVSLDTSGDSLFMRGYRLKTGEAPLKENLAAGLIGLTDWDKKTPIVDLFAGSGTILIEAAMMALNVAPGLQRKRFGFMSLLDFDEQAWEQTIQEAIESEKEELDFQFYGYDIDKKVLDIAKRNAKSAGVAEYIVLKNTPVSVALPPEEKCLVICNPPYGSRIGDEDNLKDVYRDLGFTLKHRFTGNEAWILSGNKDLLQEMKLKSTRRHFVYNGNIECRFLKYEMYEGSHRKPKDALPSVTKLQD</sequence>
<keyword evidence="6" id="KW-1185">Reference proteome</keyword>
<dbReference type="HOGENOM" id="CLU_032119_3_0_7"/>
<protein>
    <submittedName>
        <fullName evidence="5">Putative N6-adenine-specific DNA methylase</fullName>
    </submittedName>
</protein>
<dbReference type="SUPFAM" id="SSF53335">
    <property type="entry name" value="S-adenosyl-L-methionine-dependent methyltransferases"/>
    <property type="match status" value="1"/>
</dbReference>
<keyword evidence="3" id="KW-0694">RNA-binding</keyword>
<dbReference type="SMART" id="SM00981">
    <property type="entry name" value="THUMP"/>
    <property type="match status" value="1"/>
</dbReference>
<evidence type="ECO:0000313" key="5">
    <source>
        <dbReference type="EMBL" id="AGH94998.1"/>
    </source>
</evidence>
<dbReference type="KEGG" id="bex:A11Q_780"/>
<reference evidence="5 6" key="1">
    <citation type="journal article" date="2013" name="ISME J.">
        <title>By their genes ye shall know them: genomic signatures of predatory bacteria.</title>
        <authorList>
            <person name="Pasternak Z."/>
            <person name="Pietrokovski S."/>
            <person name="Rotem O."/>
            <person name="Gophna U."/>
            <person name="Lurie-Weinberger M.N."/>
            <person name="Jurkevitch E."/>
        </authorList>
    </citation>
    <scope>NUCLEOTIDE SEQUENCE [LARGE SCALE GENOMIC DNA]</scope>
    <source>
        <strain evidence="5 6">JSS</strain>
    </source>
</reference>
<dbReference type="InterPro" id="IPR000241">
    <property type="entry name" value="RlmKL-like_Mtase"/>
</dbReference>
<dbReference type="Pfam" id="PF02926">
    <property type="entry name" value="THUMP"/>
    <property type="match status" value="1"/>
</dbReference>
<dbReference type="RefSeq" id="WP_015469488.1">
    <property type="nucleotide sequence ID" value="NC_020813.1"/>
</dbReference>
<dbReference type="OrthoDB" id="5288439at2"/>
<dbReference type="Pfam" id="PF01170">
    <property type="entry name" value="UPF0020"/>
    <property type="match status" value="1"/>
</dbReference>
<dbReference type="PANTHER" id="PTHR47313:SF1">
    <property type="entry name" value="RIBOSOMAL RNA LARGE SUBUNIT METHYLTRANSFERASE K_L"/>
    <property type="match status" value="1"/>
</dbReference>
<evidence type="ECO:0000256" key="3">
    <source>
        <dbReference type="PROSITE-ProRule" id="PRU00529"/>
    </source>
</evidence>
<dbReference type="InterPro" id="IPR002052">
    <property type="entry name" value="DNA_methylase_N6_adenine_CS"/>
</dbReference>
<dbReference type="eggNOG" id="COG0116">
    <property type="taxonomic scope" value="Bacteria"/>
</dbReference>
<dbReference type="Pfam" id="PF22020">
    <property type="entry name" value="RlmL_1st"/>
    <property type="match status" value="1"/>
</dbReference>
<dbReference type="EMBL" id="CP003537">
    <property type="protein sequence ID" value="AGH94998.1"/>
    <property type="molecule type" value="Genomic_DNA"/>
</dbReference>
<keyword evidence="2" id="KW-0808">Transferase</keyword>
<dbReference type="PANTHER" id="PTHR47313">
    <property type="entry name" value="RIBOSOMAL RNA LARGE SUBUNIT METHYLTRANSFERASE K/L"/>
    <property type="match status" value="1"/>
</dbReference>
<dbReference type="GO" id="GO:0003723">
    <property type="term" value="F:RNA binding"/>
    <property type="evidence" value="ECO:0007669"/>
    <property type="project" value="UniProtKB-UniRule"/>
</dbReference>
<dbReference type="GO" id="GO:0008990">
    <property type="term" value="F:rRNA (guanine-N2-)-methyltransferase activity"/>
    <property type="evidence" value="ECO:0007669"/>
    <property type="project" value="TreeGrafter"/>
</dbReference>
<dbReference type="InterPro" id="IPR004114">
    <property type="entry name" value="THUMP_dom"/>
</dbReference>
<evidence type="ECO:0000256" key="1">
    <source>
        <dbReference type="ARBA" id="ARBA00022603"/>
    </source>
</evidence>